<comment type="cofactor">
    <cofactor evidence="8">
        <name>Zn(2+)</name>
        <dbReference type="ChEBI" id="CHEBI:29105"/>
    </cofactor>
    <text evidence="8">Binds 2 Zn(2+) ions.</text>
</comment>
<dbReference type="PROSITE" id="PS51257">
    <property type="entry name" value="PROKAR_LIPOPROTEIN"/>
    <property type="match status" value="1"/>
</dbReference>
<protein>
    <submittedName>
        <fullName evidence="10">Alkaline phosphatase</fullName>
        <ecNumber evidence="10">3.1.3.1</ecNumber>
    </submittedName>
</protein>
<accession>A0A6J4PPQ1</accession>
<dbReference type="GO" id="GO:0046872">
    <property type="term" value="F:metal ion binding"/>
    <property type="evidence" value="ECO:0007669"/>
    <property type="project" value="UniProtKB-KW"/>
</dbReference>
<feature type="binding site" evidence="8">
    <location>
        <position position="138"/>
    </location>
    <ligand>
        <name>Mg(2+)</name>
        <dbReference type="ChEBI" id="CHEBI:18420"/>
    </ligand>
</feature>
<evidence type="ECO:0000256" key="2">
    <source>
        <dbReference type="ARBA" id="ARBA00022553"/>
    </source>
</evidence>
<feature type="binding site" evidence="8">
    <location>
        <position position="41"/>
    </location>
    <ligand>
        <name>Mg(2+)</name>
        <dbReference type="ChEBI" id="CHEBI:18420"/>
    </ligand>
</feature>
<dbReference type="PANTHER" id="PTHR11596:SF5">
    <property type="entry name" value="ALKALINE PHOSPHATASE"/>
    <property type="match status" value="1"/>
</dbReference>
<keyword evidence="3 8" id="KW-0479">Metal-binding</keyword>
<dbReference type="PANTHER" id="PTHR11596">
    <property type="entry name" value="ALKALINE PHOSPHATASE"/>
    <property type="match status" value="1"/>
</dbReference>
<dbReference type="InterPro" id="IPR017850">
    <property type="entry name" value="Alkaline_phosphatase_core_sf"/>
</dbReference>
<sequence>MQRLAASAGLAALVLVLAGCSILSVPAEDRGAKNVILIVGDGMGAAQRDAIQLVSVGAHKKSIMGSLPHVGLVGTNSANSDYPVTDSAAAATAMASGVKTFNGWVGVDTSNNAVPTVLEQAKAAGKVVGLVTTSSVTDATPAAFAAHIADRNQERHIAQQYLEESEPDIILGGGRSSWEPTEQEPEDLTERAQEQGYTYLTDRTALNATSDRKLLGLFAEEQMYVAAPEGEGDSYKPAVSLPEMTRKAIGILSEDPDGFFLLVEEEAIDSMGHVGNGTLMLKAGKALNQSVKIAKDFADENGDTLLIVVGDHECCGLSVEQPEEGGGAGEGEDGPFSVAGSDQEFVLDNSTAGHTAVDVPLTAMGPGAERLAGIYENTFIHEVMVQSAGLDAGGGSSETS</sequence>
<feature type="binding site" evidence="8">
    <location>
        <position position="354"/>
    </location>
    <ligand>
        <name>Zn(2+)</name>
        <dbReference type="ChEBI" id="CHEBI:29105"/>
        <label>2</label>
    </ligand>
</feature>
<keyword evidence="2" id="KW-0597">Phosphoprotein</keyword>
<comment type="cofactor">
    <cofactor evidence="8">
        <name>Mg(2+)</name>
        <dbReference type="ChEBI" id="CHEBI:18420"/>
    </cofactor>
    <text evidence="8">Binds 1 Mg(2+) ion.</text>
</comment>
<comment type="similarity">
    <text evidence="1 9">Belongs to the alkaline phosphatase family.</text>
</comment>
<dbReference type="AlphaFoldDB" id="A0A6J4PPQ1"/>
<name>A0A6J4PPQ1_9ACTN</name>
<evidence type="ECO:0000256" key="1">
    <source>
        <dbReference type="ARBA" id="ARBA00005984"/>
    </source>
</evidence>
<feature type="binding site" evidence="8">
    <location>
        <position position="41"/>
    </location>
    <ligand>
        <name>Zn(2+)</name>
        <dbReference type="ChEBI" id="CHEBI:29105"/>
        <label>2</label>
    </ligand>
</feature>
<feature type="binding site" evidence="8">
    <location>
        <position position="140"/>
    </location>
    <ligand>
        <name>Mg(2+)</name>
        <dbReference type="ChEBI" id="CHEBI:18420"/>
    </ligand>
</feature>
<evidence type="ECO:0000256" key="6">
    <source>
        <dbReference type="ARBA" id="ARBA00022842"/>
    </source>
</evidence>
<dbReference type="InterPro" id="IPR001952">
    <property type="entry name" value="Alkaline_phosphatase"/>
</dbReference>
<dbReference type="EMBL" id="CADCUT010000147">
    <property type="protein sequence ID" value="CAA9418469.1"/>
    <property type="molecule type" value="Genomic_DNA"/>
</dbReference>
<dbReference type="SUPFAM" id="SSF53649">
    <property type="entry name" value="Alkaline phosphatase-like"/>
    <property type="match status" value="1"/>
</dbReference>
<dbReference type="GO" id="GO:0004035">
    <property type="term" value="F:alkaline phosphatase activity"/>
    <property type="evidence" value="ECO:0007669"/>
    <property type="project" value="UniProtKB-EC"/>
</dbReference>
<dbReference type="InterPro" id="IPR018299">
    <property type="entry name" value="Alkaline_phosphatase_AS"/>
</dbReference>
<dbReference type="SMART" id="SM00098">
    <property type="entry name" value="alkPPc"/>
    <property type="match status" value="1"/>
</dbReference>
<reference evidence="10" key="1">
    <citation type="submission" date="2020-02" db="EMBL/GenBank/DDBJ databases">
        <authorList>
            <person name="Meier V. D."/>
        </authorList>
    </citation>
    <scope>NUCLEOTIDE SEQUENCE</scope>
    <source>
        <strain evidence="10">AVDCRST_MAG03</strain>
    </source>
</reference>
<keyword evidence="4 10" id="KW-0378">Hydrolase</keyword>
<evidence type="ECO:0000256" key="9">
    <source>
        <dbReference type="RuleBase" id="RU003946"/>
    </source>
</evidence>
<evidence type="ECO:0000256" key="3">
    <source>
        <dbReference type="ARBA" id="ARBA00022723"/>
    </source>
</evidence>
<keyword evidence="6 8" id="KW-0460">Magnesium</keyword>
<keyword evidence="5 8" id="KW-0862">Zinc</keyword>
<dbReference type="PRINTS" id="PR00113">
    <property type="entry name" value="ALKPHPHTASE"/>
</dbReference>
<dbReference type="Pfam" id="PF00245">
    <property type="entry name" value="Alk_phosphatase"/>
    <property type="match status" value="1"/>
</dbReference>
<proteinExistence type="inferred from homology"/>
<organism evidence="10">
    <name type="scientific">uncultured Rubrobacteraceae bacterium</name>
    <dbReference type="NCBI Taxonomy" id="349277"/>
    <lineage>
        <taxon>Bacteria</taxon>
        <taxon>Bacillati</taxon>
        <taxon>Actinomycetota</taxon>
        <taxon>Rubrobacteria</taxon>
        <taxon>Rubrobacterales</taxon>
        <taxon>Rubrobacteraceae</taxon>
        <taxon>environmental samples</taxon>
    </lineage>
</organism>
<feature type="binding site" evidence="8">
    <location>
        <position position="273"/>
    </location>
    <ligand>
        <name>Zn(2+)</name>
        <dbReference type="ChEBI" id="CHEBI:29105"/>
        <label>2</label>
    </ligand>
</feature>
<feature type="active site" description="Phosphoserine intermediate" evidence="7">
    <location>
        <position position="87"/>
    </location>
</feature>
<dbReference type="Gene3D" id="3.40.720.10">
    <property type="entry name" value="Alkaline Phosphatase, subunit A"/>
    <property type="match status" value="1"/>
</dbReference>
<feature type="binding site" evidence="8">
    <location>
        <position position="312"/>
    </location>
    <ligand>
        <name>Zn(2+)</name>
        <dbReference type="ChEBI" id="CHEBI:29105"/>
        <label>2</label>
    </ligand>
</feature>
<evidence type="ECO:0000313" key="10">
    <source>
        <dbReference type="EMBL" id="CAA9418469.1"/>
    </source>
</evidence>
<evidence type="ECO:0000256" key="5">
    <source>
        <dbReference type="ARBA" id="ARBA00022833"/>
    </source>
</evidence>
<dbReference type="EC" id="3.1.3.1" evidence="10"/>
<feature type="binding site" evidence="8">
    <location>
        <position position="269"/>
    </location>
    <ligand>
        <name>Zn(2+)</name>
        <dbReference type="ChEBI" id="CHEBI:29105"/>
        <label>2</label>
    </ligand>
</feature>
<dbReference type="PROSITE" id="PS00123">
    <property type="entry name" value="ALKALINE_PHOSPHATASE"/>
    <property type="match status" value="1"/>
</dbReference>
<evidence type="ECO:0000256" key="7">
    <source>
        <dbReference type="PIRSR" id="PIRSR601952-1"/>
    </source>
</evidence>
<feature type="binding site" evidence="8">
    <location>
        <position position="311"/>
    </location>
    <ligand>
        <name>Zn(2+)</name>
        <dbReference type="ChEBI" id="CHEBI:29105"/>
        <label>2</label>
    </ligand>
</feature>
<evidence type="ECO:0000256" key="4">
    <source>
        <dbReference type="ARBA" id="ARBA00022801"/>
    </source>
</evidence>
<dbReference type="CDD" id="cd16012">
    <property type="entry name" value="ALP"/>
    <property type="match status" value="1"/>
</dbReference>
<gene>
    <name evidence="10" type="ORF">AVDCRST_MAG03-2372</name>
</gene>
<evidence type="ECO:0000256" key="8">
    <source>
        <dbReference type="PIRSR" id="PIRSR601952-2"/>
    </source>
</evidence>
<feature type="binding site" evidence="8">
    <location>
        <position position="264"/>
    </location>
    <ligand>
        <name>Mg(2+)</name>
        <dbReference type="ChEBI" id="CHEBI:18420"/>
    </ligand>
</feature>